<feature type="chain" id="PRO_5046846732" description="F5/8 type C domain-containing protein" evidence="2">
    <location>
        <begin position="33"/>
        <end position="1076"/>
    </location>
</feature>
<feature type="signal peptide" evidence="2">
    <location>
        <begin position="1"/>
        <end position="32"/>
    </location>
</feature>
<dbReference type="InterPro" id="IPR008979">
    <property type="entry name" value="Galactose-bd-like_sf"/>
</dbReference>
<dbReference type="InterPro" id="IPR050883">
    <property type="entry name" value="PNGase"/>
</dbReference>
<comment type="caution">
    <text evidence="4">The sequence shown here is derived from an EMBL/GenBank/DDBJ whole genome shotgun (WGS) entry which is preliminary data.</text>
</comment>
<dbReference type="Gene3D" id="2.60.120.260">
    <property type="entry name" value="Galactose-binding domain-like"/>
    <property type="match status" value="1"/>
</dbReference>
<proteinExistence type="predicted"/>
<dbReference type="InterPro" id="IPR005887">
    <property type="entry name" value="GH92_a_mannosidase_put"/>
</dbReference>
<dbReference type="Gene3D" id="3.30.2080.10">
    <property type="entry name" value="GH92 mannosidase domain"/>
    <property type="match status" value="1"/>
</dbReference>
<sequence length="1076" mass="115804">MSQRRRARSWVALAAMAAGLFTVLSPPQPAAAAGTGFSSGFEAGDPQPTWTNSVDSSAGVGGYCCGLTGMESGTRNESAHTGTAALMYSGADTSATTSYSYNRVFDVDIAVGAATTLSYWVFPQGGGNLDVAVDLVFTDGTRLRDSGAVDQHGVRIHPHDQGTGWVLNFDTWNYVTSNIGAKVAGRTIDRILVGYDKPEGTGTFRGYFDDITIAANTAGRLSDLVDTRRGSDSTGDYSRGNTFPGATVPHGFNFWTPVTNGNNDGWLYEYKATTVQGFAISHQPSPWIGDYGQLQIMPMTGALKTTPDARKSTFSHANEVAKAHYYKTRLDTYGITAEIAPTDHAGVMRFTFPTASDSTILFDVVDSAAGSFAVDTASRTISGYADHRGAKLYFSATVDTAIAASGTGGTGWVRFATGANQQVTLRVGTSWISVAQAAANLSQEVGGKSLDTVRDEAQAQWDATLGRIRLEGASGDQLVTFYSNLYRTFMYPNNRAEMVGGVRRYHSPYDSQLHDGQMYVNNGFWDTARAEWPLLTLLEPTRAGEMLDGFVNVYKTVGWTPSWSGPWNRAAMPGTNQDLAFADAYMKGVRNFDVNAAYASMVKNATVYSPMINGRVGLDVSTFKGYLPSDVRGDSASWTLESATNDFGIAQMAQALGRTDDAAYFRNRALDYTNLYSQSVGFFRGKQSNGAWRTSDADFKPNRWGCEFVEGAPWHYATPAPQDPQGMANLYGGRAQLSAKLDGMLAAPRDYLPGCYGGTIHEMRETYDANMGQYAHANEETHHMLYMYNYAGTPAKTQNAVRTTLQRYYNSGAGTGGGYLGDEDNGEMSAWYIFSALGFYPARMGSTDYTIGAPLHAKATVNLENGRTFTVNAPGVSDTNRYIQSATLNGATYTKNYLTHADLLAGGTLSFVMGPNPSSWGTGANDVPASMTTGSAVPVQQKDKATGSTVTVTGENPPGESKAALTDDSSMTKWLAFAATATITCQLSGATTVRQYTLTSADDLPGRDPRNWVLQGSNDGVTWTTVDARDNVDFADRRQTRAFTAPATATYSRFRLQITANHGAAETQLAELQLLA</sequence>
<dbReference type="RefSeq" id="WP_344505241.1">
    <property type="nucleotide sequence ID" value="NZ_BAAAQD010000011.1"/>
</dbReference>
<evidence type="ECO:0000313" key="5">
    <source>
        <dbReference type="Proteomes" id="UP001501470"/>
    </source>
</evidence>
<feature type="region of interest" description="Disordered" evidence="1">
    <location>
        <begin position="933"/>
        <end position="966"/>
    </location>
</feature>
<dbReference type="PANTHER" id="PTHR12143">
    <property type="entry name" value="PEPTIDE N-GLYCANASE PNGASE -RELATED"/>
    <property type="match status" value="1"/>
</dbReference>
<dbReference type="Proteomes" id="UP001501470">
    <property type="component" value="Unassembled WGS sequence"/>
</dbReference>
<name>A0ABP4LU89_9ACTN</name>
<dbReference type="Gene3D" id="1.20.1610.10">
    <property type="entry name" value="alpha-1,2-mannosidases domains"/>
    <property type="match status" value="1"/>
</dbReference>
<evidence type="ECO:0000313" key="4">
    <source>
        <dbReference type="EMBL" id="GAA1531736.1"/>
    </source>
</evidence>
<evidence type="ECO:0000256" key="2">
    <source>
        <dbReference type="SAM" id="SignalP"/>
    </source>
</evidence>
<dbReference type="Gene3D" id="1.20.1050.60">
    <property type="entry name" value="alpha-1,2-mannosidase"/>
    <property type="match status" value="1"/>
</dbReference>
<dbReference type="Pfam" id="PF17678">
    <property type="entry name" value="Glyco_hydro_92N"/>
    <property type="match status" value="1"/>
</dbReference>
<reference evidence="5" key="1">
    <citation type="journal article" date="2019" name="Int. J. Syst. Evol. Microbiol.">
        <title>The Global Catalogue of Microorganisms (GCM) 10K type strain sequencing project: providing services to taxonomists for standard genome sequencing and annotation.</title>
        <authorList>
            <consortium name="The Broad Institute Genomics Platform"/>
            <consortium name="The Broad Institute Genome Sequencing Center for Infectious Disease"/>
            <person name="Wu L."/>
            <person name="Ma J."/>
        </authorList>
    </citation>
    <scope>NUCLEOTIDE SEQUENCE [LARGE SCALE GENOMIC DNA]</scope>
    <source>
        <strain evidence="5">JCM 15933</strain>
    </source>
</reference>
<organism evidence="4 5">
    <name type="scientific">Dactylosporangium maewongense</name>
    <dbReference type="NCBI Taxonomy" id="634393"/>
    <lineage>
        <taxon>Bacteria</taxon>
        <taxon>Bacillati</taxon>
        <taxon>Actinomycetota</taxon>
        <taxon>Actinomycetes</taxon>
        <taxon>Micromonosporales</taxon>
        <taxon>Micromonosporaceae</taxon>
        <taxon>Dactylosporangium</taxon>
    </lineage>
</organism>
<feature type="domain" description="F5/8 type C" evidence="3">
    <location>
        <begin position="924"/>
        <end position="1076"/>
    </location>
</feature>
<evidence type="ECO:0000256" key="1">
    <source>
        <dbReference type="SAM" id="MobiDB-lite"/>
    </source>
</evidence>
<dbReference type="InterPro" id="IPR008928">
    <property type="entry name" value="6-hairpin_glycosidase_sf"/>
</dbReference>
<dbReference type="InterPro" id="IPR014718">
    <property type="entry name" value="GH-type_carb-bd"/>
</dbReference>
<dbReference type="Pfam" id="PF07971">
    <property type="entry name" value="Glyco_hydro_92"/>
    <property type="match status" value="1"/>
</dbReference>
<dbReference type="EMBL" id="BAAAQD010000011">
    <property type="protein sequence ID" value="GAA1531736.1"/>
    <property type="molecule type" value="Genomic_DNA"/>
</dbReference>
<evidence type="ECO:0000259" key="3">
    <source>
        <dbReference type="PROSITE" id="PS50022"/>
    </source>
</evidence>
<dbReference type="InterPro" id="IPR012939">
    <property type="entry name" value="Glyco_hydro_92"/>
</dbReference>
<dbReference type="InterPro" id="IPR041371">
    <property type="entry name" value="GH92_N"/>
</dbReference>
<dbReference type="Pfam" id="PF00754">
    <property type="entry name" value="F5_F8_type_C"/>
    <property type="match status" value="1"/>
</dbReference>
<dbReference type="Gene3D" id="2.70.98.10">
    <property type="match status" value="1"/>
</dbReference>
<keyword evidence="2" id="KW-0732">Signal</keyword>
<dbReference type="PROSITE" id="PS50022">
    <property type="entry name" value="FA58C_3"/>
    <property type="match status" value="1"/>
</dbReference>
<keyword evidence="5" id="KW-1185">Reference proteome</keyword>
<accession>A0ABP4LU89</accession>
<dbReference type="SUPFAM" id="SSF48208">
    <property type="entry name" value="Six-hairpin glycosidases"/>
    <property type="match status" value="1"/>
</dbReference>
<protein>
    <recommendedName>
        <fullName evidence="3">F5/8 type C domain-containing protein</fullName>
    </recommendedName>
</protein>
<dbReference type="NCBIfam" id="TIGR01180">
    <property type="entry name" value="aman2_put"/>
    <property type="match status" value="1"/>
</dbReference>
<dbReference type="PANTHER" id="PTHR12143:SF43">
    <property type="entry name" value="PUTATIVE-RELATED"/>
    <property type="match status" value="1"/>
</dbReference>
<dbReference type="InterPro" id="IPR000421">
    <property type="entry name" value="FA58C"/>
</dbReference>
<dbReference type="SUPFAM" id="SSF49785">
    <property type="entry name" value="Galactose-binding domain-like"/>
    <property type="match status" value="1"/>
</dbReference>
<gene>
    <name evidence="4" type="ORF">GCM10009827_056870</name>
</gene>